<evidence type="ECO:0000313" key="2">
    <source>
        <dbReference type="EMBL" id="CAA9271578.1"/>
    </source>
</evidence>
<organism evidence="2">
    <name type="scientific">uncultured Acetobacteraceae bacterium</name>
    <dbReference type="NCBI Taxonomy" id="169975"/>
    <lineage>
        <taxon>Bacteria</taxon>
        <taxon>Pseudomonadati</taxon>
        <taxon>Pseudomonadota</taxon>
        <taxon>Alphaproteobacteria</taxon>
        <taxon>Acetobacterales</taxon>
        <taxon>Acetobacteraceae</taxon>
        <taxon>environmental samples</taxon>
    </lineage>
</organism>
<name>A0A6J4J9J3_9PROT</name>
<feature type="transmembrane region" description="Helical" evidence="1">
    <location>
        <begin position="105"/>
        <end position="126"/>
    </location>
</feature>
<feature type="transmembrane region" description="Helical" evidence="1">
    <location>
        <begin position="273"/>
        <end position="296"/>
    </location>
</feature>
<sequence length="562" mass="57860">MSDSLAACPVPGAPGRAGPLASPQAVALACLTVGLSALALPVALVRVPPLLDYPNHLARLWLLGGGIDRPPLSAMYAADWGAAWTNIGADLLAAALGRLGVGGDVVAPLLLVAALVLPPLGAALLNRAVFGGWHWWQAGFAVLAFNSTVLAGFLSFQVGLGLALLAAAADPAIGRRFGAPGGVAARVALCSALLVFHAFAAAFYAALLAALAFGAERAPFGPAVLRSVRAAGPALGVPLAVFVLAAPTLPGGHTPLELGVRWAGYGPAEKLTALLSAIVTYDAAIDFAVVLALWGVGRVASSASMLRVHAGLLFAALGLLALALVLPSSLGGTAFVDWRFPIMALLVAVAALRPGLRGSRGPALAACLLLLLALGRTAWIAGIWHERQSDVAAVERALELVPAGAAVLPAHHTLFADTEMPRGRRLAVGLPVHWHYQALAVPRRAAFVPTLFTAPGKQPLRVRAPWDSIAVLEGVPAPAHFLRSFASTPGNLYDVGYASDWRARFDYVLLLNADMPDAHGGMPALPELELLFDEGFARLYRVRRGPADLPIGGGAGSDPSGG</sequence>
<accession>A0A6J4J9J3</accession>
<dbReference type="EMBL" id="CADCTG010000237">
    <property type="protein sequence ID" value="CAA9271578.1"/>
    <property type="molecule type" value="Genomic_DNA"/>
</dbReference>
<keyword evidence="1" id="KW-0472">Membrane</keyword>
<gene>
    <name evidence="2" type="ORF">AVDCRST_MAG08-3224</name>
</gene>
<feature type="transmembrane region" description="Helical" evidence="1">
    <location>
        <begin position="185"/>
        <end position="213"/>
    </location>
</feature>
<feature type="transmembrane region" description="Helical" evidence="1">
    <location>
        <begin position="363"/>
        <end position="384"/>
    </location>
</feature>
<feature type="transmembrane region" description="Helical" evidence="1">
    <location>
        <begin position="338"/>
        <end position="356"/>
    </location>
</feature>
<keyword evidence="1" id="KW-0812">Transmembrane</keyword>
<protein>
    <submittedName>
        <fullName evidence="2">Uncharacterized protein</fullName>
    </submittedName>
</protein>
<feature type="transmembrane region" description="Helical" evidence="1">
    <location>
        <begin position="308"/>
        <end position="326"/>
    </location>
</feature>
<evidence type="ECO:0000256" key="1">
    <source>
        <dbReference type="SAM" id="Phobius"/>
    </source>
</evidence>
<keyword evidence="1" id="KW-1133">Transmembrane helix</keyword>
<feature type="transmembrane region" description="Helical" evidence="1">
    <location>
        <begin position="138"/>
        <end position="165"/>
    </location>
</feature>
<feature type="transmembrane region" description="Helical" evidence="1">
    <location>
        <begin position="25"/>
        <end position="45"/>
    </location>
</feature>
<feature type="transmembrane region" description="Helical" evidence="1">
    <location>
        <begin position="234"/>
        <end position="253"/>
    </location>
</feature>
<reference evidence="2" key="1">
    <citation type="submission" date="2020-02" db="EMBL/GenBank/DDBJ databases">
        <authorList>
            <person name="Meier V. D."/>
        </authorList>
    </citation>
    <scope>NUCLEOTIDE SEQUENCE</scope>
    <source>
        <strain evidence="2">AVDCRST_MAG08</strain>
    </source>
</reference>
<dbReference type="AlphaFoldDB" id="A0A6J4J9J3"/>
<proteinExistence type="predicted"/>